<evidence type="ECO:0000313" key="2">
    <source>
        <dbReference type="EMBL" id="MER2290576.1"/>
    </source>
</evidence>
<dbReference type="Pfam" id="PF08534">
    <property type="entry name" value="Redoxin"/>
    <property type="match status" value="1"/>
</dbReference>
<gene>
    <name evidence="2" type="ORF">ABS770_20170</name>
</gene>
<dbReference type="InterPro" id="IPR013766">
    <property type="entry name" value="Thioredoxin_domain"/>
</dbReference>
<dbReference type="RefSeq" id="WP_350378716.1">
    <property type="nucleotide sequence ID" value="NZ_JBELQD010000026.1"/>
</dbReference>
<feature type="domain" description="Thioredoxin" evidence="1">
    <location>
        <begin position="134"/>
        <end position="285"/>
    </location>
</feature>
<keyword evidence="3" id="KW-1185">Reference proteome</keyword>
<protein>
    <submittedName>
        <fullName evidence="2">Redoxin family protein</fullName>
    </submittedName>
</protein>
<name>A0ABV1R777_9HYPH</name>
<proteinExistence type="predicted"/>
<dbReference type="InterPro" id="IPR036249">
    <property type="entry name" value="Thioredoxin-like_sf"/>
</dbReference>
<organism evidence="2 3">
    <name type="scientific">Methylobacterium brachiatum</name>
    <dbReference type="NCBI Taxonomy" id="269660"/>
    <lineage>
        <taxon>Bacteria</taxon>
        <taxon>Pseudomonadati</taxon>
        <taxon>Pseudomonadota</taxon>
        <taxon>Alphaproteobacteria</taxon>
        <taxon>Hyphomicrobiales</taxon>
        <taxon>Methylobacteriaceae</taxon>
        <taxon>Methylobacterium</taxon>
    </lineage>
</organism>
<dbReference type="PANTHER" id="PTHR43640:SF1">
    <property type="entry name" value="THIOREDOXIN-DEPENDENT PEROXIREDOXIN"/>
    <property type="match status" value="1"/>
</dbReference>
<dbReference type="Gene3D" id="3.40.30.10">
    <property type="entry name" value="Glutaredoxin"/>
    <property type="match status" value="1"/>
</dbReference>
<dbReference type="InterPro" id="IPR047262">
    <property type="entry name" value="PRX-like1"/>
</dbReference>
<reference evidence="2" key="1">
    <citation type="submission" date="2024-06" db="EMBL/GenBank/DDBJ databases">
        <authorList>
            <person name="Campbell A.G."/>
        </authorList>
    </citation>
    <scope>NUCLEOTIDE SEQUENCE</scope>
    <source>
        <strain evidence="2">EM17</strain>
    </source>
</reference>
<dbReference type="Proteomes" id="UP001432995">
    <property type="component" value="Unassembled WGS sequence"/>
</dbReference>
<evidence type="ECO:0000259" key="1">
    <source>
        <dbReference type="PROSITE" id="PS51352"/>
    </source>
</evidence>
<dbReference type="PANTHER" id="PTHR43640">
    <property type="entry name" value="OS07G0260300 PROTEIN"/>
    <property type="match status" value="1"/>
</dbReference>
<evidence type="ECO:0000313" key="3">
    <source>
        <dbReference type="Proteomes" id="UP001432995"/>
    </source>
</evidence>
<dbReference type="PROSITE" id="PS51352">
    <property type="entry name" value="THIOREDOXIN_2"/>
    <property type="match status" value="1"/>
</dbReference>
<sequence>MVLPDKLPTAVAAWMNALGQTGPSADAARRSALSDDVRLTFAGQTVVGIDAVLAHQARMPAGPAMQALEWRLLPAATATRLALRARFTGGADGRTGPNGLSALDVAFTLGDDGRIQHLEPSPHHKEPADLKPALRVGDRAPPFVLRDTSDRSTSLHGGRVPATLIVWTCNHCPWALAWHERIQNVARDYDLLVRVLQINANDPIVSPHDTLDACRHRVTAGEMASPYLMDAGQEVARAWGVRHTPEAFVLDADGRVAYHGAPDEDHRDPSRDAGWLRAALDAVLAGRDVAVPETKPVGCTVKWTLGSGPGGSER</sequence>
<dbReference type="InterPro" id="IPR013740">
    <property type="entry name" value="Redoxin"/>
</dbReference>
<dbReference type="EMBL" id="JBELQD010000026">
    <property type="protein sequence ID" value="MER2290576.1"/>
    <property type="molecule type" value="Genomic_DNA"/>
</dbReference>
<accession>A0ABV1R777</accession>
<dbReference type="InterPro" id="IPR032710">
    <property type="entry name" value="NTF2-like_dom_sf"/>
</dbReference>
<dbReference type="SUPFAM" id="SSF52833">
    <property type="entry name" value="Thioredoxin-like"/>
    <property type="match status" value="1"/>
</dbReference>
<dbReference type="SUPFAM" id="SSF54427">
    <property type="entry name" value="NTF2-like"/>
    <property type="match status" value="1"/>
</dbReference>
<comment type="caution">
    <text evidence="2">The sequence shown here is derived from an EMBL/GenBank/DDBJ whole genome shotgun (WGS) entry which is preliminary data.</text>
</comment>